<dbReference type="HOGENOM" id="CLU_1887140_0_0_1"/>
<keyword evidence="2" id="KW-1185">Reference proteome</keyword>
<dbReference type="EMBL" id="KN835411">
    <property type="protein sequence ID" value="KIK38096.1"/>
    <property type="molecule type" value="Genomic_DNA"/>
</dbReference>
<evidence type="ECO:0000313" key="1">
    <source>
        <dbReference type="EMBL" id="KIK38096.1"/>
    </source>
</evidence>
<gene>
    <name evidence="1" type="ORF">CY34DRAFT_414252</name>
</gene>
<accession>A0A0D0A8Q7</accession>
<evidence type="ECO:0000313" key="2">
    <source>
        <dbReference type="Proteomes" id="UP000054485"/>
    </source>
</evidence>
<reference evidence="2" key="2">
    <citation type="submission" date="2015-01" db="EMBL/GenBank/DDBJ databases">
        <title>Evolutionary Origins and Diversification of the Mycorrhizal Mutualists.</title>
        <authorList>
            <consortium name="DOE Joint Genome Institute"/>
            <consortium name="Mycorrhizal Genomics Consortium"/>
            <person name="Kohler A."/>
            <person name="Kuo A."/>
            <person name="Nagy L.G."/>
            <person name="Floudas D."/>
            <person name="Copeland A."/>
            <person name="Barry K.W."/>
            <person name="Cichocki N."/>
            <person name="Veneault-Fourrey C."/>
            <person name="LaButti K."/>
            <person name="Lindquist E.A."/>
            <person name="Lipzen A."/>
            <person name="Lundell T."/>
            <person name="Morin E."/>
            <person name="Murat C."/>
            <person name="Riley R."/>
            <person name="Ohm R."/>
            <person name="Sun H."/>
            <person name="Tunlid A."/>
            <person name="Henrissat B."/>
            <person name="Grigoriev I.V."/>
            <person name="Hibbett D.S."/>
            <person name="Martin F."/>
        </authorList>
    </citation>
    <scope>NUCLEOTIDE SEQUENCE [LARGE SCALE GENOMIC DNA]</scope>
    <source>
        <strain evidence="2">UH-Slu-Lm8-n1</strain>
    </source>
</reference>
<name>A0A0D0A8Q7_9AGAM</name>
<dbReference type="AlphaFoldDB" id="A0A0D0A8Q7"/>
<dbReference type="InParanoid" id="A0A0D0A8Q7"/>
<reference evidence="1 2" key="1">
    <citation type="submission" date="2014-04" db="EMBL/GenBank/DDBJ databases">
        <authorList>
            <consortium name="DOE Joint Genome Institute"/>
            <person name="Kuo A."/>
            <person name="Ruytinx J."/>
            <person name="Rineau F."/>
            <person name="Colpaert J."/>
            <person name="Kohler A."/>
            <person name="Nagy L.G."/>
            <person name="Floudas D."/>
            <person name="Copeland A."/>
            <person name="Barry K.W."/>
            <person name="Cichocki N."/>
            <person name="Veneault-Fourrey C."/>
            <person name="LaButti K."/>
            <person name="Lindquist E.A."/>
            <person name="Lipzen A."/>
            <person name="Lundell T."/>
            <person name="Morin E."/>
            <person name="Murat C."/>
            <person name="Sun H."/>
            <person name="Tunlid A."/>
            <person name="Henrissat B."/>
            <person name="Grigoriev I.V."/>
            <person name="Hibbett D.S."/>
            <person name="Martin F."/>
            <person name="Nordberg H.P."/>
            <person name="Cantor M.N."/>
            <person name="Hua S.X."/>
        </authorList>
    </citation>
    <scope>NUCLEOTIDE SEQUENCE [LARGE SCALE GENOMIC DNA]</scope>
    <source>
        <strain evidence="1 2">UH-Slu-Lm8-n1</strain>
    </source>
</reference>
<protein>
    <submittedName>
        <fullName evidence="1">Uncharacterized protein</fullName>
    </submittedName>
</protein>
<proteinExistence type="predicted"/>
<organism evidence="1 2">
    <name type="scientific">Suillus luteus UH-Slu-Lm8-n1</name>
    <dbReference type="NCBI Taxonomy" id="930992"/>
    <lineage>
        <taxon>Eukaryota</taxon>
        <taxon>Fungi</taxon>
        <taxon>Dikarya</taxon>
        <taxon>Basidiomycota</taxon>
        <taxon>Agaricomycotina</taxon>
        <taxon>Agaricomycetes</taxon>
        <taxon>Agaricomycetidae</taxon>
        <taxon>Boletales</taxon>
        <taxon>Suillineae</taxon>
        <taxon>Suillaceae</taxon>
        <taxon>Suillus</taxon>
    </lineage>
</organism>
<sequence length="135" mass="14787">MLPSPKSALPCLAKTSKHGGHWIDTTQLFSENLVVTSGPMRSGFSEAFGARVLSTPEDLYGIAGGKSDKDLHDLYVDNWCRRNLEHTKKPSSNSGDSIGCHLAILLTLRGPFCGFQQYTSMIDQAGSFVSYHSHR</sequence>
<dbReference type="Proteomes" id="UP000054485">
    <property type="component" value="Unassembled WGS sequence"/>
</dbReference>